<proteinExistence type="inferred from homology"/>
<name>A0AAV6J7C6_9ERIC</name>
<keyword evidence="6" id="KW-1185">Reference proteome</keyword>
<evidence type="ECO:0000256" key="2">
    <source>
        <dbReference type="ARBA" id="ARBA00022898"/>
    </source>
</evidence>
<gene>
    <name evidence="5" type="ORF">RHGRI_023044</name>
</gene>
<dbReference type="GO" id="GO:0009507">
    <property type="term" value="C:chloroplast"/>
    <property type="evidence" value="ECO:0007669"/>
    <property type="project" value="TreeGrafter"/>
</dbReference>
<comment type="cofactor">
    <cofactor evidence="1 3">
        <name>pyridoxal 5'-phosphate</name>
        <dbReference type="ChEBI" id="CHEBI:597326"/>
    </cofactor>
</comment>
<feature type="region of interest" description="Disordered" evidence="4">
    <location>
        <begin position="19"/>
        <end position="39"/>
    </location>
</feature>
<accession>A0AAV6J7C6</accession>
<dbReference type="EMBL" id="JACTNZ010000008">
    <property type="protein sequence ID" value="KAG5535130.1"/>
    <property type="molecule type" value="Genomic_DNA"/>
</dbReference>
<evidence type="ECO:0000313" key="5">
    <source>
        <dbReference type="EMBL" id="KAG5535130.1"/>
    </source>
</evidence>
<dbReference type="GO" id="GO:0030170">
    <property type="term" value="F:pyridoxal phosphate binding"/>
    <property type="evidence" value="ECO:0007669"/>
    <property type="project" value="InterPro"/>
</dbReference>
<dbReference type="GO" id="GO:0019346">
    <property type="term" value="P:transsulfuration"/>
    <property type="evidence" value="ECO:0007669"/>
    <property type="project" value="InterPro"/>
</dbReference>
<dbReference type="InterPro" id="IPR000277">
    <property type="entry name" value="Cys/Met-Metab_PyrdxlP-dep_enz"/>
</dbReference>
<dbReference type="Proteomes" id="UP000823749">
    <property type="component" value="Chromosome 8"/>
</dbReference>
<dbReference type="PANTHER" id="PTHR43379">
    <property type="entry name" value="CYSTATHIONINE GAMMA-SYNTHASE"/>
    <property type="match status" value="1"/>
</dbReference>
<dbReference type="InterPro" id="IPR015421">
    <property type="entry name" value="PyrdxlP-dep_Trfase_major"/>
</dbReference>
<organism evidence="5 6">
    <name type="scientific">Rhododendron griersonianum</name>
    <dbReference type="NCBI Taxonomy" id="479676"/>
    <lineage>
        <taxon>Eukaryota</taxon>
        <taxon>Viridiplantae</taxon>
        <taxon>Streptophyta</taxon>
        <taxon>Embryophyta</taxon>
        <taxon>Tracheophyta</taxon>
        <taxon>Spermatophyta</taxon>
        <taxon>Magnoliopsida</taxon>
        <taxon>eudicotyledons</taxon>
        <taxon>Gunneridae</taxon>
        <taxon>Pentapetalae</taxon>
        <taxon>asterids</taxon>
        <taxon>Ericales</taxon>
        <taxon>Ericaceae</taxon>
        <taxon>Ericoideae</taxon>
        <taxon>Rhodoreae</taxon>
        <taxon>Rhododendron</taxon>
    </lineage>
</organism>
<evidence type="ECO:0000256" key="3">
    <source>
        <dbReference type="RuleBase" id="RU362118"/>
    </source>
</evidence>
<dbReference type="InterPro" id="IPR015424">
    <property type="entry name" value="PyrdxlP-dep_Trfase"/>
</dbReference>
<protein>
    <submittedName>
        <fullName evidence="5">Uncharacterized protein</fullName>
    </submittedName>
</protein>
<sequence length="272" mass="28555">MAVSSTFARVFPSPFECRSDPDFSGAPRPENASSGRKIGAGGVRSYGGGGLSSSLILRFPPNFVRQLSTKARRNCSNIGVAQVVAASWSNNPAAAAAAAAKAVDATSAALAPVEVATGVEERVLVEESCSERLGRGVVSDALTTPIFNTSAYFFKTTAELIDFKEKRRASFEYGRYGNYTTVVAEEKISALEGAESTLISASGMTASIVMLLALVPAGGHIVTTTDCYRKTRIFIETILPKMGITATVIDPADIEGLESALNNNKVGIEESG</sequence>
<dbReference type="Gene3D" id="3.40.640.10">
    <property type="entry name" value="Type I PLP-dependent aspartate aminotransferase-like (Major domain)"/>
    <property type="match status" value="1"/>
</dbReference>
<dbReference type="InterPro" id="IPR044639">
    <property type="entry name" value="CGS1/2"/>
</dbReference>
<comment type="caution">
    <text evidence="5">The sequence shown here is derived from an EMBL/GenBank/DDBJ whole genome shotgun (WGS) entry which is preliminary data.</text>
</comment>
<dbReference type="GO" id="GO:0009086">
    <property type="term" value="P:methionine biosynthetic process"/>
    <property type="evidence" value="ECO:0007669"/>
    <property type="project" value="InterPro"/>
</dbReference>
<evidence type="ECO:0000313" key="6">
    <source>
        <dbReference type="Proteomes" id="UP000823749"/>
    </source>
</evidence>
<keyword evidence="2 3" id="KW-0663">Pyridoxal phosphate</keyword>
<dbReference type="AlphaFoldDB" id="A0AAV6J7C6"/>
<evidence type="ECO:0000256" key="1">
    <source>
        <dbReference type="ARBA" id="ARBA00001933"/>
    </source>
</evidence>
<dbReference type="SUPFAM" id="SSF53383">
    <property type="entry name" value="PLP-dependent transferases"/>
    <property type="match status" value="1"/>
</dbReference>
<evidence type="ECO:0000256" key="4">
    <source>
        <dbReference type="SAM" id="MobiDB-lite"/>
    </source>
</evidence>
<comment type="similarity">
    <text evidence="3">Belongs to the trans-sulfuration enzymes family.</text>
</comment>
<dbReference type="PANTHER" id="PTHR43379:SF1">
    <property type="entry name" value="CYSTATHIONINE GAMMA-SYNTHASE 1, CHLOROPLASTIC-RELATED"/>
    <property type="match status" value="1"/>
</dbReference>
<dbReference type="GO" id="GO:0003962">
    <property type="term" value="F:cystathionine gamma-synthase activity"/>
    <property type="evidence" value="ECO:0007669"/>
    <property type="project" value="InterPro"/>
</dbReference>
<reference evidence="5" key="1">
    <citation type="submission" date="2020-08" db="EMBL/GenBank/DDBJ databases">
        <title>Plant Genome Project.</title>
        <authorList>
            <person name="Zhang R.-G."/>
        </authorList>
    </citation>
    <scope>NUCLEOTIDE SEQUENCE</scope>
    <source>
        <strain evidence="5">WSP0</strain>
        <tissue evidence="5">Leaf</tissue>
    </source>
</reference>
<dbReference type="Pfam" id="PF01053">
    <property type="entry name" value="Cys_Met_Meta_PP"/>
    <property type="match status" value="1"/>
</dbReference>